<dbReference type="PANTHER" id="PTHR43711">
    <property type="entry name" value="TWO-COMPONENT HISTIDINE KINASE"/>
    <property type="match status" value="1"/>
</dbReference>
<dbReference type="InterPro" id="IPR003661">
    <property type="entry name" value="HisK_dim/P_dom"/>
</dbReference>
<dbReference type="PRINTS" id="PR00344">
    <property type="entry name" value="BCTRLSENSOR"/>
</dbReference>
<dbReference type="SMART" id="SM00065">
    <property type="entry name" value="GAF"/>
    <property type="match status" value="1"/>
</dbReference>
<keyword evidence="4" id="KW-0808">Transferase</keyword>
<dbReference type="PANTHER" id="PTHR43711:SF1">
    <property type="entry name" value="HISTIDINE KINASE 1"/>
    <property type="match status" value="1"/>
</dbReference>
<dbReference type="Gene3D" id="1.10.287.130">
    <property type="match status" value="1"/>
</dbReference>
<evidence type="ECO:0000256" key="4">
    <source>
        <dbReference type="ARBA" id="ARBA00022679"/>
    </source>
</evidence>
<dbReference type="GO" id="GO:0000155">
    <property type="term" value="F:phosphorelay sensor kinase activity"/>
    <property type="evidence" value="ECO:0007669"/>
    <property type="project" value="InterPro"/>
</dbReference>
<dbReference type="CDD" id="cd00075">
    <property type="entry name" value="HATPase"/>
    <property type="match status" value="1"/>
</dbReference>
<dbReference type="InterPro" id="IPR050736">
    <property type="entry name" value="Sensor_HK_Regulatory"/>
</dbReference>
<dbReference type="SUPFAM" id="SSF55781">
    <property type="entry name" value="GAF domain-like"/>
    <property type="match status" value="1"/>
</dbReference>
<accession>A0A0W1R5S9</accession>
<dbReference type="EC" id="2.7.13.3" evidence="2"/>
<dbReference type="InterPro" id="IPR036890">
    <property type="entry name" value="HATPase_C_sf"/>
</dbReference>
<dbReference type="Pfam" id="PF00512">
    <property type="entry name" value="HisKA"/>
    <property type="match status" value="1"/>
</dbReference>
<keyword evidence="5" id="KW-0418">Kinase</keyword>
<keyword evidence="3" id="KW-0597">Phosphoprotein</keyword>
<evidence type="ECO:0000313" key="8">
    <source>
        <dbReference type="EMBL" id="KTG08203.1"/>
    </source>
</evidence>
<keyword evidence="6" id="KW-0902">Two-component regulatory system</keyword>
<dbReference type="SMART" id="SM00387">
    <property type="entry name" value="HATPase_c"/>
    <property type="match status" value="1"/>
</dbReference>
<organism evidence="8 9">
    <name type="scientific">Haloprofundus marisrubri</name>
    <dbReference type="NCBI Taxonomy" id="1514971"/>
    <lineage>
        <taxon>Archaea</taxon>
        <taxon>Methanobacteriati</taxon>
        <taxon>Methanobacteriota</taxon>
        <taxon>Stenosarchaea group</taxon>
        <taxon>Halobacteria</taxon>
        <taxon>Halobacteriales</taxon>
        <taxon>Haloferacaceae</taxon>
        <taxon>Haloprofundus</taxon>
    </lineage>
</organism>
<evidence type="ECO:0000256" key="1">
    <source>
        <dbReference type="ARBA" id="ARBA00000085"/>
    </source>
</evidence>
<evidence type="ECO:0000259" key="7">
    <source>
        <dbReference type="PROSITE" id="PS50109"/>
    </source>
</evidence>
<keyword evidence="9" id="KW-1185">Reference proteome</keyword>
<comment type="catalytic activity">
    <reaction evidence="1">
        <text>ATP + protein L-histidine = ADP + protein N-phospho-L-histidine.</text>
        <dbReference type="EC" id="2.7.13.3"/>
    </reaction>
</comment>
<dbReference type="InterPro" id="IPR003018">
    <property type="entry name" value="GAF"/>
</dbReference>
<dbReference type="AlphaFoldDB" id="A0A0W1R5S9"/>
<sequence>MERRQATIETLHDVASDLETSDSPTAVYERTVTAAEEVLEFERCYIGVLEDGLVVPRAQSSGSTRDDVRTMRPDEGLVGKTLRSGESYLVRDVTTNGDTKPTRETFRSGMSVPLGDRAVFQAVATEPNAFDESDLELAELLLSHASEALVRIETEATLRQQNERLDEFASVVAHDLRNPLNVVSGNIELARETGDLERLDAAARAVRQMDDLLSKLLHLARAGKVVGETEPVSLSSVAEAAWFGIDAPEATLSIASNLTVEADEARFRQLLENLFRNAVEHGSPGDDTDSAVTITVGRLEDRPGFFVADDGPGIPAELREEALEHGFSTSDGGTGFGLSIVSTIAEAHDWTVGITESEEGGARFEFAGVLAA</sequence>
<dbReference type="Pfam" id="PF02518">
    <property type="entry name" value="HATPase_c"/>
    <property type="match status" value="1"/>
</dbReference>
<dbReference type="CDD" id="cd00082">
    <property type="entry name" value="HisKA"/>
    <property type="match status" value="1"/>
</dbReference>
<proteinExistence type="predicted"/>
<dbReference type="InterPro" id="IPR005467">
    <property type="entry name" value="His_kinase_dom"/>
</dbReference>
<dbReference type="Gene3D" id="3.30.565.10">
    <property type="entry name" value="Histidine kinase-like ATPase, C-terminal domain"/>
    <property type="match status" value="1"/>
</dbReference>
<dbReference type="EMBL" id="LOPU01000034">
    <property type="protein sequence ID" value="KTG08203.1"/>
    <property type="molecule type" value="Genomic_DNA"/>
</dbReference>
<evidence type="ECO:0000313" key="9">
    <source>
        <dbReference type="Proteomes" id="UP000054387"/>
    </source>
</evidence>
<gene>
    <name evidence="8" type="ORF">AUR64_00925</name>
</gene>
<dbReference type="SUPFAM" id="SSF47384">
    <property type="entry name" value="Homodimeric domain of signal transducing histidine kinase"/>
    <property type="match status" value="1"/>
</dbReference>
<dbReference type="Pfam" id="PF13185">
    <property type="entry name" value="GAF_2"/>
    <property type="match status" value="1"/>
</dbReference>
<dbReference type="InterPro" id="IPR003594">
    <property type="entry name" value="HATPase_dom"/>
</dbReference>
<dbReference type="SUPFAM" id="SSF55874">
    <property type="entry name" value="ATPase domain of HSP90 chaperone/DNA topoisomerase II/histidine kinase"/>
    <property type="match status" value="1"/>
</dbReference>
<dbReference type="STRING" id="1514971.AUR64_00925"/>
<comment type="caution">
    <text evidence="8">The sequence shown here is derived from an EMBL/GenBank/DDBJ whole genome shotgun (WGS) entry which is preliminary data.</text>
</comment>
<dbReference type="InterPro" id="IPR004358">
    <property type="entry name" value="Sig_transdc_His_kin-like_C"/>
</dbReference>
<feature type="domain" description="Histidine kinase" evidence="7">
    <location>
        <begin position="171"/>
        <end position="372"/>
    </location>
</feature>
<protein>
    <recommendedName>
        <fullName evidence="2">histidine kinase</fullName>
        <ecNumber evidence="2">2.7.13.3</ecNumber>
    </recommendedName>
</protein>
<evidence type="ECO:0000256" key="6">
    <source>
        <dbReference type="ARBA" id="ARBA00023012"/>
    </source>
</evidence>
<reference evidence="8 9" key="1">
    <citation type="submission" date="2015-12" db="EMBL/GenBank/DDBJ databases">
        <title>Haloprofundus marisrubri gen. nov., sp. nov., an extremely halophilic archaeon isolated from the Discovery deep brine-seawater interface in the Red Sea.</title>
        <authorList>
            <person name="Zhang G."/>
            <person name="Stingl U."/>
            <person name="Rashid M."/>
        </authorList>
    </citation>
    <scope>NUCLEOTIDE SEQUENCE [LARGE SCALE GENOMIC DNA]</scope>
    <source>
        <strain evidence="8 9">SB9</strain>
    </source>
</reference>
<dbReference type="PROSITE" id="PS50109">
    <property type="entry name" value="HIS_KIN"/>
    <property type="match status" value="1"/>
</dbReference>
<dbReference type="SMART" id="SM00388">
    <property type="entry name" value="HisKA"/>
    <property type="match status" value="1"/>
</dbReference>
<dbReference type="Gene3D" id="3.30.450.40">
    <property type="match status" value="1"/>
</dbReference>
<evidence type="ECO:0000256" key="3">
    <source>
        <dbReference type="ARBA" id="ARBA00022553"/>
    </source>
</evidence>
<evidence type="ECO:0000256" key="5">
    <source>
        <dbReference type="ARBA" id="ARBA00022777"/>
    </source>
</evidence>
<evidence type="ECO:0000256" key="2">
    <source>
        <dbReference type="ARBA" id="ARBA00012438"/>
    </source>
</evidence>
<dbReference type="InterPro" id="IPR029016">
    <property type="entry name" value="GAF-like_dom_sf"/>
</dbReference>
<dbReference type="Proteomes" id="UP000054387">
    <property type="component" value="Unassembled WGS sequence"/>
</dbReference>
<dbReference type="InterPro" id="IPR036097">
    <property type="entry name" value="HisK_dim/P_sf"/>
</dbReference>
<name>A0A0W1R5S9_9EURY</name>